<dbReference type="Proteomes" id="UP001177120">
    <property type="component" value="Unassembled WGS sequence"/>
</dbReference>
<proteinExistence type="predicted"/>
<dbReference type="Pfam" id="PF01520">
    <property type="entry name" value="Amidase_3"/>
    <property type="match status" value="1"/>
</dbReference>
<evidence type="ECO:0000313" key="3">
    <source>
        <dbReference type="EMBL" id="MBN2909163.1"/>
    </source>
</evidence>
<accession>A0ABS2WHY5</accession>
<dbReference type="PANTHER" id="PTHR30404:SF0">
    <property type="entry name" value="N-ACETYLMURAMOYL-L-ALANINE AMIDASE AMIC"/>
    <property type="match status" value="1"/>
</dbReference>
<dbReference type="CDD" id="cd02696">
    <property type="entry name" value="MurNAc-LAA"/>
    <property type="match status" value="1"/>
</dbReference>
<dbReference type="PANTHER" id="PTHR30404">
    <property type="entry name" value="N-ACETYLMURAMOYL-L-ALANINE AMIDASE"/>
    <property type="match status" value="1"/>
</dbReference>
<dbReference type="EMBL" id="JAFHAP010000006">
    <property type="protein sequence ID" value="MBN2909163.1"/>
    <property type="molecule type" value="Genomic_DNA"/>
</dbReference>
<protein>
    <submittedName>
        <fullName evidence="3">N-acetylmuramoyl-L-alanine amidase</fullName>
    </submittedName>
</protein>
<evidence type="ECO:0000256" key="1">
    <source>
        <dbReference type="ARBA" id="ARBA00022801"/>
    </source>
</evidence>
<reference evidence="3" key="1">
    <citation type="journal article" date="2024" name="Int. J. Syst. Evol. Microbiol.">
        <title>Polycladomyces zharkentensis sp. nov., a novel thermophilic cellulose- and starch-degrading member of the Bacillota from a geothermal aquifer in Kazakhstan.</title>
        <authorList>
            <person name="Mashzhan A."/>
            <person name="Kistaubayeva A."/>
            <person name="Javier-Lopez R."/>
            <person name="Bissenova U."/>
            <person name="Bissenbay A."/>
            <person name="Birkeland N.K."/>
        </authorList>
    </citation>
    <scope>NUCLEOTIDE SEQUENCE</scope>
    <source>
        <strain evidence="3">ZKZ2T</strain>
    </source>
</reference>
<name>A0ABS2WHY5_9BACL</name>
<evidence type="ECO:0000259" key="2">
    <source>
        <dbReference type="SMART" id="SM00646"/>
    </source>
</evidence>
<dbReference type="InterPro" id="IPR002508">
    <property type="entry name" value="MurNAc-LAA_cat"/>
</dbReference>
<dbReference type="SMART" id="SM00646">
    <property type="entry name" value="Ami_3"/>
    <property type="match status" value="1"/>
</dbReference>
<gene>
    <name evidence="3" type="ORF">JQC72_06450</name>
</gene>
<dbReference type="InterPro" id="IPR050695">
    <property type="entry name" value="N-acetylmuramoyl_amidase_3"/>
</dbReference>
<dbReference type="Gene3D" id="3.40.630.40">
    <property type="entry name" value="Zn-dependent exopeptidases"/>
    <property type="match status" value="1"/>
</dbReference>
<sequence>MSKVLICLDPGHGGPDSGAVSKSGLREADVALTLAEKVSAALGKYDGVAVTFTRDRNNSKNYPAPPEGLRKRIAYANASGADAFVSLHCNSGGGKGFESFVAGNCSAFSKKMQAVLNEHILAYLKGYGIGAHGTAAKVDSQSARGRIGVLRDTKMPAVLLECLFIDNPNEEKLLRDGNFLDGLAQSIAAGVASAFGLKKKATPQPVQPQTKPMHRVIVDGKPVIDSAYKDKLLAALAKALDKYQDKVEITRR</sequence>
<organism evidence="3 4">
    <name type="scientific">Polycladomyces zharkentensis</name>
    <dbReference type="NCBI Taxonomy" id="2807616"/>
    <lineage>
        <taxon>Bacteria</taxon>
        <taxon>Bacillati</taxon>
        <taxon>Bacillota</taxon>
        <taxon>Bacilli</taxon>
        <taxon>Bacillales</taxon>
        <taxon>Thermoactinomycetaceae</taxon>
        <taxon>Polycladomyces</taxon>
    </lineage>
</organism>
<dbReference type="RefSeq" id="WP_205493902.1">
    <property type="nucleotide sequence ID" value="NZ_JAFHAP010000006.1"/>
</dbReference>
<comment type="caution">
    <text evidence="3">The sequence shown here is derived from an EMBL/GenBank/DDBJ whole genome shotgun (WGS) entry which is preliminary data.</text>
</comment>
<feature type="domain" description="MurNAc-LAA" evidence="2">
    <location>
        <begin position="73"/>
        <end position="192"/>
    </location>
</feature>
<evidence type="ECO:0000313" key="4">
    <source>
        <dbReference type="Proteomes" id="UP001177120"/>
    </source>
</evidence>
<keyword evidence="4" id="KW-1185">Reference proteome</keyword>
<keyword evidence="1" id="KW-0378">Hydrolase</keyword>
<dbReference type="SUPFAM" id="SSF53187">
    <property type="entry name" value="Zn-dependent exopeptidases"/>
    <property type="match status" value="1"/>
</dbReference>